<dbReference type="RefSeq" id="WP_191282532.1">
    <property type="nucleotide sequence ID" value="NZ_BNAI01000002.1"/>
</dbReference>
<organism evidence="2 3">
    <name type="scientific">Pseudolysinimonas yzui</name>
    <dbReference type="NCBI Taxonomy" id="2708254"/>
    <lineage>
        <taxon>Bacteria</taxon>
        <taxon>Bacillati</taxon>
        <taxon>Actinomycetota</taxon>
        <taxon>Actinomycetes</taxon>
        <taxon>Micrococcales</taxon>
        <taxon>Microbacteriaceae</taxon>
        <taxon>Pseudolysinimonas</taxon>
    </lineage>
</organism>
<name>A0A8J3GPQ7_9MICO</name>
<accession>A0A8J3GPQ7</accession>
<feature type="region of interest" description="Disordered" evidence="1">
    <location>
        <begin position="45"/>
        <end position="82"/>
    </location>
</feature>
<comment type="caution">
    <text evidence="2">The sequence shown here is derived from an EMBL/GenBank/DDBJ whole genome shotgun (WGS) entry which is preliminary data.</text>
</comment>
<protein>
    <recommendedName>
        <fullName evidence="4">DUF2188 domain-containing protein</fullName>
    </recommendedName>
</protein>
<dbReference type="EMBL" id="BNAI01000002">
    <property type="protein sequence ID" value="GHF12409.1"/>
    <property type="molecule type" value="Genomic_DNA"/>
</dbReference>
<keyword evidence="3" id="KW-1185">Reference proteome</keyword>
<dbReference type="Pfam" id="PF09954">
    <property type="entry name" value="DUF2188"/>
    <property type="match status" value="1"/>
</dbReference>
<evidence type="ECO:0000313" key="3">
    <source>
        <dbReference type="Proteomes" id="UP000617531"/>
    </source>
</evidence>
<dbReference type="Proteomes" id="UP000617531">
    <property type="component" value="Unassembled WGS sequence"/>
</dbReference>
<sequence length="82" mass="9273">MGKGNDGDRYVVKHEDGWAVKKEHAERASGVFRTQKEAIDRAREIVDKTSRGNGEVRIQREGGGFRDSDSGRRNESKAKDKR</sequence>
<evidence type="ECO:0008006" key="4">
    <source>
        <dbReference type="Google" id="ProtNLM"/>
    </source>
</evidence>
<proteinExistence type="predicted"/>
<reference evidence="2" key="2">
    <citation type="submission" date="2020-09" db="EMBL/GenBank/DDBJ databases">
        <authorList>
            <person name="Sun Q."/>
            <person name="Zhou Y."/>
        </authorList>
    </citation>
    <scope>NUCLEOTIDE SEQUENCE</scope>
    <source>
        <strain evidence="2">CGMCC 1.16548</strain>
    </source>
</reference>
<reference evidence="2" key="1">
    <citation type="journal article" date="2014" name="Int. J. Syst. Evol. Microbiol.">
        <title>Complete genome sequence of Corynebacterium casei LMG S-19264T (=DSM 44701T), isolated from a smear-ripened cheese.</title>
        <authorList>
            <consortium name="US DOE Joint Genome Institute (JGI-PGF)"/>
            <person name="Walter F."/>
            <person name="Albersmeier A."/>
            <person name="Kalinowski J."/>
            <person name="Ruckert C."/>
        </authorList>
    </citation>
    <scope>NUCLEOTIDE SEQUENCE</scope>
    <source>
        <strain evidence="2">CGMCC 1.16548</strain>
    </source>
</reference>
<gene>
    <name evidence="2" type="ORF">GCM10011600_11470</name>
</gene>
<dbReference type="AlphaFoldDB" id="A0A8J3GPQ7"/>
<dbReference type="InterPro" id="IPR018691">
    <property type="entry name" value="DUF2188"/>
</dbReference>
<evidence type="ECO:0000313" key="2">
    <source>
        <dbReference type="EMBL" id="GHF12409.1"/>
    </source>
</evidence>
<evidence type="ECO:0000256" key="1">
    <source>
        <dbReference type="SAM" id="MobiDB-lite"/>
    </source>
</evidence>
<feature type="compositionally biased region" description="Basic and acidic residues" evidence="1">
    <location>
        <begin position="57"/>
        <end position="82"/>
    </location>
</feature>